<evidence type="ECO:0000313" key="2">
    <source>
        <dbReference type="Proteomes" id="UP001064489"/>
    </source>
</evidence>
<dbReference type="Proteomes" id="UP001064489">
    <property type="component" value="Chromosome 6"/>
</dbReference>
<protein>
    <submittedName>
        <fullName evidence="1">Uncharacterized protein</fullName>
    </submittedName>
</protein>
<proteinExistence type="predicted"/>
<reference evidence="1" key="2">
    <citation type="submission" date="2023-02" db="EMBL/GenBank/DDBJ databases">
        <authorList>
            <person name="Swenson N.G."/>
            <person name="Wegrzyn J.L."/>
            <person name="Mcevoy S.L."/>
        </authorList>
    </citation>
    <scope>NUCLEOTIDE SEQUENCE</scope>
    <source>
        <strain evidence="1">91603</strain>
        <tissue evidence="1">Leaf</tissue>
    </source>
</reference>
<accession>A0AAD5JAD3</accession>
<name>A0AAD5JAD3_ACENE</name>
<evidence type="ECO:0000313" key="1">
    <source>
        <dbReference type="EMBL" id="KAI9191496.1"/>
    </source>
</evidence>
<sequence>MSKPRPGTGPEPDTNTVRVRRRDLHSTIPIIFFYSSKMKYVQPYALFKQMEKLNLELAKRKAIRAQLLGFNILEDYVTVAISDTAMSRVEHYGYVICYAL</sequence>
<keyword evidence="2" id="KW-1185">Reference proteome</keyword>
<dbReference type="EMBL" id="JAJSOW010000004">
    <property type="protein sequence ID" value="KAI9191496.1"/>
    <property type="molecule type" value="Genomic_DNA"/>
</dbReference>
<organism evidence="1 2">
    <name type="scientific">Acer negundo</name>
    <name type="common">Box elder</name>
    <dbReference type="NCBI Taxonomy" id="4023"/>
    <lineage>
        <taxon>Eukaryota</taxon>
        <taxon>Viridiplantae</taxon>
        <taxon>Streptophyta</taxon>
        <taxon>Embryophyta</taxon>
        <taxon>Tracheophyta</taxon>
        <taxon>Spermatophyta</taxon>
        <taxon>Magnoliopsida</taxon>
        <taxon>eudicotyledons</taxon>
        <taxon>Gunneridae</taxon>
        <taxon>Pentapetalae</taxon>
        <taxon>rosids</taxon>
        <taxon>malvids</taxon>
        <taxon>Sapindales</taxon>
        <taxon>Sapindaceae</taxon>
        <taxon>Hippocastanoideae</taxon>
        <taxon>Acereae</taxon>
        <taxon>Acer</taxon>
    </lineage>
</organism>
<dbReference type="AlphaFoldDB" id="A0AAD5JAD3"/>
<comment type="caution">
    <text evidence="1">The sequence shown here is derived from an EMBL/GenBank/DDBJ whole genome shotgun (WGS) entry which is preliminary data.</text>
</comment>
<gene>
    <name evidence="1" type="ORF">LWI28_009187</name>
</gene>
<reference evidence="1" key="1">
    <citation type="journal article" date="2022" name="Plant J.">
        <title>Strategies of tolerance reflected in two North American maple genomes.</title>
        <authorList>
            <person name="McEvoy S.L."/>
            <person name="Sezen U.U."/>
            <person name="Trouern-Trend A."/>
            <person name="McMahon S.M."/>
            <person name="Schaberg P.G."/>
            <person name="Yang J."/>
            <person name="Wegrzyn J.L."/>
            <person name="Swenson N.G."/>
        </authorList>
    </citation>
    <scope>NUCLEOTIDE SEQUENCE</scope>
    <source>
        <strain evidence="1">91603</strain>
    </source>
</reference>